<evidence type="ECO:0000313" key="3">
    <source>
        <dbReference type="Proteomes" id="UP000075374"/>
    </source>
</evidence>
<dbReference type="AlphaFoldDB" id="A0A151AS02"/>
<keyword evidence="1" id="KW-1133">Transmembrane helix</keyword>
<reference evidence="2 3" key="1">
    <citation type="submission" date="2016-02" db="EMBL/GenBank/DDBJ databases">
        <title>Genome sequence of Clostridium colicanis DSM 13634.</title>
        <authorList>
            <person name="Poehlein A."/>
            <person name="Daniel R."/>
        </authorList>
    </citation>
    <scope>NUCLEOTIDE SEQUENCE [LARGE SCALE GENOMIC DNA]</scope>
    <source>
        <strain evidence="2 3">DSM 13634</strain>
    </source>
</reference>
<sequence length="219" mass="25558">MLNLVLKDFKLGKRYNIFFLVYSLILSVGGLKMDHLPGILYVLSIVMISYISILYSNGYDEKYKIHMALNSMPINKKDIVRAKYLALILRILIVSGAIILFTSILNNLGVKAAVRTATFWDFILSFNLLGIFYSVYYPLYYKFEYNKFRIINMVLYILLLVIPGYITKFLKSNMGLKFSNWLMDFRHLNQFHLFTSTLVLIVLIISMIISSKIYCNKEF</sequence>
<feature type="transmembrane region" description="Helical" evidence="1">
    <location>
        <begin position="190"/>
        <end position="209"/>
    </location>
</feature>
<keyword evidence="1" id="KW-0472">Membrane</keyword>
<gene>
    <name evidence="2" type="ORF">CLCOL_03060</name>
</gene>
<comment type="caution">
    <text evidence="2">The sequence shown here is derived from an EMBL/GenBank/DDBJ whole genome shotgun (WGS) entry which is preliminary data.</text>
</comment>
<feature type="transmembrane region" description="Helical" evidence="1">
    <location>
        <begin position="84"/>
        <end position="105"/>
    </location>
</feature>
<proteinExistence type="predicted"/>
<organism evidence="2 3">
    <name type="scientific">Clostridium colicanis DSM 13634</name>
    <dbReference type="NCBI Taxonomy" id="1121305"/>
    <lineage>
        <taxon>Bacteria</taxon>
        <taxon>Bacillati</taxon>
        <taxon>Bacillota</taxon>
        <taxon>Clostridia</taxon>
        <taxon>Eubacteriales</taxon>
        <taxon>Clostridiaceae</taxon>
        <taxon>Clostridium</taxon>
    </lineage>
</organism>
<evidence type="ECO:0000256" key="1">
    <source>
        <dbReference type="SAM" id="Phobius"/>
    </source>
</evidence>
<dbReference type="PANTHER" id="PTHR41309:SF2">
    <property type="entry name" value="MEMBRANE PROTEIN"/>
    <property type="match status" value="1"/>
</dbReference>
<keyword evidence="3" id="KW-1185">Reference proteome</keyword>
<keyword evidence="1" id="KW-0812">Transmembrane</keyword>
<feature type="transmembrane region" description="Helical" evidence="1">
    <location>
        <begin position="15"/>
        <end position="33"/>
    </location>
</feature>
<dbReference type="Proteomes" id="UP000075374">
    <property type="component" value="Unassembled WGS sequence"/>
</dbReference>
<evidence type="ECO:0000313" key="2">
    <source>
        <dbReference type="EMBL" id="KYH30360.1"/>
    </source>
</evidence>
<dbReference type="InterPro" id="IPR025699">
    <property type="entry name" value="ABC2_memb-like"/>
</dbReference>
<feature type="transmembrane region" description="Helical" evidence="1">
    <location>
        <begin position="150"/>
        <end position="170"/>
    </location>
</feature>
<evidence type="ECO:0008006" key="4">
    <source>
        <dbReference type="Google" id="ProtNLM"/>
    </source>
</evidence>
<name>A0A151AS02_9CLOT</name>
<dbReference type="EMBL" id="LTBB01000001">
    <property type="protein sequence ID" value="KYH30360.1"/>
    <property type="molecule type" value="Genomic_DNA"/>
</dbReference>
<feature type="transmembrane region" description="Helical" evidence="1">
    <location>
        <begin position="117"/>
        <end position="138"/>
    </location>
</feature>
<dbReference type="RefSeq" id="WP_061857238.1">
    <property type="nucleotide sequence ID" value="NZ_LTBB01000001.1"/>
</dbReference>
<feature type="transmembrane region" description="Helical" evidence="1">
    <location>
        <begin position="39"/>
        <end position="57"/>
    </location>
</feature>
<dbReference type="PATRIC" id="fig|1121305.3.peg.305"/>
<accession>A0A151AS02</accession>
<dbReference type="Pfam" id="PF13346">
    <property type="entry name" value="ABC2_membrane_5"/>
    <property type="match status" value="1"/>
</dbReference>
<protein>
    <recommendedName>
        <fullName evidence="4">ABC-2 family transporter protein</fullName>
    </recommendedName>
</protein>
<dbReference type="PANTHER" id="PTHR41309">
    <property type="entry name" value="MEMBRANE PROTEIN-RELATED"/>
    <property type="match status" value="1"/>
</dbReference>
<dbReference type="STRING" id="1121305.CLCOL_03060"/>